<feature type="domain" description="Soluble ligand binding" evidence="3">
    <location>
        <begin position="203"/>
        <end position="251"/>
    </location>
</feature>
<accession>U2WTQ3</accession>
<dbReference type="STRING" id="1397666.RS24_00819"/>
<dbReference type="AlphaFoldDB" id="U2WTQ3"/>
<dbReference type="InterPro" id="IPR019554">
    <property type="entry name" value="Soluble_ligand-bd"/>
</dbReference>
<dbReference type="Gene3D" id="3.10.20.600">
    <property type="match status" value="1"/>
</dbReference>
<dbReference type="Pfam" id="PF02563">
    <property type="entry name" value="Poly_export"/>
    <property type="match status" value="1"/>
</dbReference>
<keyword evidence="4" id="KW-0378">Hydrolase</keyword>
<dbReference type="PANTHER" id="PTHR33619">
    <property type="entry name" value="POLYSACCHARIDE EXPORT PROTEIN GFCE-RELATED"/>
    <property type="match status" value="1"/>
</dbReference>
<sequence length="618" mass="68259">MFPLFRNSIFKRYCLLFSLFGAAFALNFFSIGIVSDTLAQTRDQKELAQSLGFDIDDLKGGFEDKETGIGREMEDFTIELPDKKDKEDLRTYLGFRGDLSRFGEELFSSERGEFKIADDAQAPDDYLLGLGDQIIIQYYGAESVSYTIEIDRNGSILLPKVGPINLNGLKLYEAQELIRNRVNSQLVGVNATVTIGKTKFINIFIAGNVEAPGVYSMPALSRVTHALYLAGGITELGTYRNIQVKRGGKLVGKVDLYDFLINGDNSSDINLRSNDVILVGESNKNLQITGAVKRPGIFELKGGDDAKAIISYAGGMAPGADIEAVIYSSLISDSPNKILNFSQNEKFSFFDGDAIHFNFKATSYTKVNKSNYVMNKASAIRVNIQGEVNYPGTYLMAAGERISDLMARAGGPTEASFLHGAVFTREKVRQREAFRARELAEEVRRQVVSSSQTQSTNQLDVEDVEFITEQLETYSGIGRVIIDLPRALAGRNDANLVLSDGDALYIPERSNTITVFGEVRRQSSYVYNSQFEIEDYLTLAAGITQLADEDNIYIVKANGNVAQPKGGWFRYGSDKLLSEGDTIIVPVDYDYRQSLPFWRDVISIVYQGAVAIAAISGL</sequence>
<dbReference type="eggNOG" id="COG1596">
    <property type="taxonomic scope" value="Bacteria"/>
</dbReference>
<reference evidence="4 5" key="1">
    <citation type="journal article" date="2014" name="FEMS Microbiol. Ecol.">
        <title>Genomic differentiation among two strains of the PS1 clade isolated from geographically separated marine habitats.</title>
        <authorList>
            <person name="Jimenez-Infante F."/>
            <person name="Ngugi D.K."/>
            <person name="Alam I."/>
            <person name="Rashid M."/>
            <person name="Baalawi W."/>
            <person name="Kamau A.A."/>
            <person name="Bajic V.B."/>
            <person name="Stingl U."/>
        </authorList>
    </citation>
    <scope>NUCLEOTIDE SEQUENCE [LARGE SCALE GENOMIC DNA]</scope>
    <source>
        <strain evidence="4 5">RS24</strain>
    </source>
</reference>
<keyword evidence="1" id="KW-0732">Signal</keyword>
<feature type="domain" description="Soluble ligand binding" evidence="3">
    <location>
        <begin position="513"/>
        <end position="563"/>
    </location>
</feature>
<dbReference type="EC" id="3.6.3.34" evidence="4"/>
<keyword evidence="4" id="KW-0067">ATP-binding</keyword>
<feature type="domain" description="Soluble ligand binding" evidence="3">
    <location>
        <begin position="382"/>
        <end position="415"/>
    </location>
</feature>
<dbReference type="EMBL" id="AWXE01000003">
    <property type="protein sequence ID" value="ERL46903.1"/>
    <property type="molecule type" value="Genomic_DNA"/>
</dbReference>
<dbReference type="Pfam" id="PF10531">
    <property type="entry name" value="SLBB"/>
    <property type="match status" value="4"/>
</dbReference>
<evidence type="ECO:0000256" key="1">
    <source>
        <dbReference type="ARBA" id="ARBA00022729"/>
    </source>
</evidence>
<comment type="caution">
    <text evidence="4">The sequence shown here is derived from an EMBL/GenBank/DDBJ whole genome shotgun (WGS) entry which is preliminary data.</text>
</comment>
<dbReference type="InterPro" id="IPR049712">
    <property type="entry name" value="Poly_export"/>
</dbReference>
<dbReference type="OrthoDB" id="8410640at2"/>
<gene>
    <name evidence="4" type="ORF">RS24_00819</name>
</gene>
<dbReference type="Gene3D" id="3.10.560.10">
    <property type="entry name" value="Outer membrane lipoprotein wza domain like"/>
    <property type="match status" value="3"/>
</dbReference>
<evidence type="ECO:0000259" key="2">
    <source>
        <dbReference type="Pfam" id="PF02563"/>
    </source>
</evidence>
<dbReference type="GO" id="GO:0005524">
    <property type="term" value="F:ATP binding"/>
    <property type="evidence" value="ECO:0007669"/>
    <property type="project" value="UniProtKB-KW"/>
</dbReference>
<name>U2WTQ3_9PROT</name>
<feature type="domain" description="Soluble ligand binding" evidence="3">
    <location>
        <begin position="287"/>
        <end position="321"/>
    </location>
</feature>
<keyword evidence="4" id="KW-0547">Nucleotide-binding</keyword>
<dbReference type="Proteomes" id="UP000016762">
    <property type="component" value="Unassembled WGS sequence"/>
</dbReference>
<dbReference type="InterPro" id="IPR003715">
    <property type="entry name" value="Poly_export_N"/>
</dbReference>
<evidence type="ECO:0000313" key="4">
    <source>
        <dbReference type="EMBL" id="ERL46903.1"/>
    </source>
</evidence>
<dbReference type="PATRIC" id="fig|1397666.3.peg.748"/>
<dbReference type="GO" id="GO:0015159">
    <property type="term" value="F:polysaccharide transmembrane transporter activity"/>
    <property type="evidence" value="ECO:0007669"/>
    <property type="project" value="InterPro"/>
</dbReference>
<dbReference type="PANTHER" id="PTHR33619:SF3">
    <property type="entry name" value="POLYSACCHARIDE EXPORT PROTEIN GFCE-RELATED"/>
    <property type="match status" value="1"/>
</dbReference>
<proteinExistence type="predicted"/>
<protein>
    <submittedName>
        <fullName evidence="4">Iron complex transport system ATP-binding protein</fullName>
        <ecNumber evidence="4">3.6.3.34</ecNumber>
    </submittedName>
</protein>
<evidence type="ECO:0000313" key="5">
    <source>
        <dbReference type="Proteomes" id="UP000016762"/>
    </source>
</evidence>
<feature type="domain" description="Polysaccharide export protein N-terminal" evidence="2">
    <location>
        <begin position="121"/>
        <end position="195"/>
    </location>
</feature>
<evidence type="ECO:0000259" key="3">
    <source>
        <dbReference type="Pfam" id="PF10531"/>
    </source>
</evidence>
<dbReference type="SUPFAM" id="SSF142984">
    <property type="entry name" value="Nqo1 middle domain-like"/>
    <property type="match status" value="1"/>
</dbReference>
<keyword evidence="5" id="KW-1185">Reference proteome</keyword>
<organism evidence="4 5">
    <name type="scientific">Candidatus Micropelagius thuwalensis</name>
    <dbReference type="NCBI Taxonomy" id="1397666"/>
    <lineage>
        <taxon>Bacteria</taxon>
        <taxon>Pseudomonadati</taxon>
        <taxon>Pseudomonadota</taxon>
        <taxon>Alphaproteobacteria</taxon>
        <taxon>PS1 clade</taxon>
        <taxon>Candidatus Micropelagius</taxon>
    </lineage>
</organism>
<dbReference type="GO" id="GO:0016787">
    <property type="term" value="F:hydrolase activity"/>
    <property type="evidence" value="ECO:0007669"/>
    <property type="project" value="UniProtKB-KW"/>
</dbReference>